<feature type="region of interest" description="Disordered" evidence="9">
    <location>
        <begin position="546"/>
        <end position="566"/>
    </location>
</feature>
<comment type="subcellular location">
    <subcellularLocation>
        <location evidence="7">Cytoplasm</location>
    </subcellularLocation>
</comment>
<evidence type="ECO:0000256" key="6">
    <source>
        <dbReference type="ARBA" id="ARBA00023236"/>
    </source>
</evidence>
<dbReference type="InterPro" id="IPR000305">
    <property type="entry name" value="GIY-YIG_endonuc"/>
</dbReference>
<keyword evidence="14" id="KW-1185">Reference proteome</keyword>
<dbReference type="InterPro" id="IPR001943">
    <property type="entry name" value="UVR_dom"/>
</dbReference>
<keyword evidence="3 7" id="KW-0228">DNA excision</keyword>
<evidence type="ECO:0000256" key="9">
    <source>
        <dbReference type="SAM" id="MobiDB-lite"/>
    </source>
</evidence>
<keyword evidence="2 7" id="KW-0227">DNA damage</keyword>
<comment type="caution">
    <text evidence="13">The sequence shown here is derived from an EMBL/GenBank/DDBJ whole genome shotgun (WGS) entry which is preliminary data.</text>
</comment>
<dbReference type="Gene3D" id="3.30.420.340">
    <property type="entry name" value="UvrC, RNAse H endonuclease domain"/>
    <property type="match status" value="1"/>
</dbReference>
<dbReference type="PANTHER" id="PTHR30562:SF1">
    <property type="entry name" value="UVRABC SYSTEM PROTEIN C"/>
    <property type="match status" value="1"/>
</dbReference>
<dbReference type="Proteomes" id="UP001156682">
    <property type="component" value="Unassembled WGS sequence"/>
</dbReference>
<dbReference type="Gene3D" id="4.10.860.10">
    <property type="entry name" value="UVR domain"/>
    <property type="match status" value="1"/>
</dbReference>
<dbReference type="InterPro" id="IPR047296">
    <property type="entry name" value="GIY-YIG_UvrC_Cho"/>
</dbReference>
<dbReference type="Pfam" id="PF14520">
    <property type="entry name" value="HHH_5"/>
    <property type="match status" value="1"/>
</dbReference>
<dbReference type="SMART" id="SM00278">
    <property type="entry name" value="HhH1"/>
    <property type="match status" value="2"/>
</dbReference>
<dbReference type="InterPro" id="IPR003583">
    <property type="entry name" value="Hlx-hairpin-Hlx_DNA-bd_motif"/>
</dbReference>
<dbReference type="InterPro" id="IPR036876">
    <property type="entry name" value="UVR_dom_sf"/>
</dbReference>
<comment type="subunit">
    <text evidence="7">Interacts with UvrB in an incision complex.</text>
</comment>
<comment type="similarity">
    <text evidence="7">Belongs to the UvrC family.</text>
</comment>
<protein>
    <recommendedName>
        <fullName evidence="7">UvrABC system protein C</fullName>
        <shortName evidence="7">Protein UvrC</shortName>
    </recommendedName>
    <alternativeName>
        <fullName evidence="7">Excinuclease ABC subunit C</fullName>
    </alternativeName>
</protein>
<evidence type="ECO:0000259" key="11">
    <source>
        <dbReference type="PROSITE" id="PS50164"/>
    </source>
</evidence>
<accession>A0ABQ5ZUD4</accession>
<evidence type="ECO:0000313" key="14">
    <source>
        <dbReference type="Proteomes" id="UP001156682"/>
    </source>
</evidence>
<keyword evidence="5 7" id="KW-0234">DNA repair</keyword>
<dbReference type="PANTHER" id="PTHR30562">
    <property type="entry name" value="UVRC/OXIDOREDUCTASE"/>
    <property type="match status" value="1"/>
</dbReference>
<dbReference type="Gene3D" id="1.10.150.20">
    <property type="entry name" value="5' to 3' exonuclease, C-terminal subdomain"/>
    <property type="match status" value="1"/>
</dbReference>
<keyword evidence="8" id="KW-0175">Coiled coil</keyword>
<evidence type="ECO:0000256" key="2">
    <source>
        <dbReference type="ARBA" id="ARBA00022763"/>
    </source>
</evidence>
<keyword evidence="1 7" id="KW-0963">Cytoplasm</keyword>
<dbReference type="RefSeq" id="WP_281172132.1">
    <property type="nucleotide sequence ID" value="NZ_BSOR01000017.1"/>
</dbReference>
<proteinExistence type="inferred from homology"/>
<dbReference type="InterPro" id="IPR050066">
    <property type="entry name" value="UvrABC_protein_C"/>
</dbReference>
<feature type="domain" description="GIY-YIG" evidence="11">
    <location>
        <begin position="21"/>
        <end position="99"/>
    </location>
</feature>
<dbReference type="Pfam" id="PF02151">
    <property type="entry name" value="UVR"/>
    <property type="match status" value="1"/>
</dbReference>
<dbReference type="Gene3D" id="3.40.1440.10">
    <property type="entry name" value="GIY-YIG endonuclease"/>
    <property type="match status" value="1"/>
</dbReference>
<feature type="domain" description="UVR" evidence="10">
    <location>
        <begin position="209"/>
        <end position="244"/>
    </location>
</feature>
<gene>
    <name evidence="7 13" type="primary">uvrC</name>
    <name evidence="13" type="ORF">GCM10007878_12210</name>
</gene>
<evidence type="ECO:0000313" key="13">
    <source>
        <dbReference type="EMBL" id="GLR63786.1"/>
    </source>
</evidence>
<keyword evidence="4 7" id="KW-0267">Excision nuclease</keyword>
<dbReference type="InterPro" id="IPR035901">
    <property type="entry name" value="GIY-YIG_endonuc_sf"/>
</dbReference>
<name>A0ABQ5ZUD4_9GAMM</name>
<dbReference type="CDD" id="cd10434">
    <property type="entry name" value="GIY-YIG_UvrC_Cho"/>
    <property type="match status" value="1"/>
</dbReference>
<keyword evidence="6 7" id="KW-0742">SOS response</keyword>
<evidence type="ECO:0000256" key="1">
    <source>
        <dbReference type="ARBA" id="ARBA00022490"/>
    </source>
</evidence>
<sequence length="613" mass="68212">MTDSETITTFDHSAFLKQATQAPGIYQMFALDGKILYVGKARNLKKRLASYFRPTGLPIKTQALVSKINNIELTITRTETEALLLEQNLIKALKPPYNILLRDDKSYPFLHFSNHAWPALSIKRARHQRGAGEWFGPYPSASSVRDTLQLLYRVFQLRQCDDTTFANRSRPCLQHQIKRCSAPCTGEISAEAYAEDLRHAKLLLKGKNNQVTDALAEKMEAAAAELAFEKASHYRDQIQQLRQLQTQQDVDTGVGEADVFGLVSTEGNSSISLLQLRQGRLISTRHFNFKNPLDETDSATLTAFVAQYYLTRTSLPPAAEILLSHELEEADTLQTALEERFGFKSRLAHKVRSQRARWLELAITNAEQQLATHRGKAGQQEQRMKALEEALGFSQPIKRMECFDISHSHGEATVASCVVFNAEGPLKQDYRRFNIEGVAAGDDYAAMSQALERRYKRVKAGEAAMPDLLLVDGGKGQLNAARAILASLDLTSIHLLGVAKGTTRKPGLETLFLETIDNQLALPGHSPALHLIQQIRDEAHRFAITGHRQRRDKARTTSGLEGIPGVGPKRRQALLRHFGGRKAIAEASLDALCQVDGINRALAEEIHATLHTS</sequence>
<organism evidence="13 14">
    <name type="scientific">Marinospirillum insulare</name>
    <dbReference type="NCBI Taxonomy" id="217169"/>
    <lineage>
        <taxon>Bacteria</taxon>
        <taxon>Pseudomonadati</taxon>
        <taxon>Pseudomonadota</taxon>
        <taxon>Gammaproteobacteria</taxon>
        <taxon>Oceanospirillales</taxon>
        <taxon>Oceanospirillaceae</taxon>
        <taxon>Marinospirillum</taxon>
    </lineage>
</organism>
<evidence type="ECO:0000256" key="5">
    <source>
        <dbReference type="ARBA" id="ARBA00023204"/>
    </source>
</evidence>
<dbReference type="Pfam" id="PF01541">
    <property type="entry name" value="GIY-YIG"/>
    <property type="match status" value="1"/>
</dbReference>
<feature type="domain" description="UvrC family homology region profile" evidence="12">
    <location>
        <begin position="259"/>
        <end position="485"/>
    </location>
</feature>
<dbReference type="SUPFAM" id="SSF82771">
    <property type="entry name" value="GIY-YIG endonuclease"/>
    <property type="match status" value="1"/>
</dbReference>
<comment type="function">
    <text evidence="7">The UvrABC repair system catalyzes the recognition and processing of DNA lesions. UvrC both incises the 5' and 3' sides of the lesion. The N-terminal half is responsible for the 3' incision and the C-terminal half is responsible for the 5' incision.</text>
</comment>
<dbReference type="PROSITE" id="PS50164">
    <property type="entry name" value="GIY_YIG"/>
    <property type="match status" value="1"/>
</dbReference>
<dbReference type="SMART" id="SM00465">
    <property type="entry name" value="GIYc"/>
    <property type="match status" value="1"/>
</dbReference>
<evidence type="ECO:0000259" key="12">
    <source>
        <dbReference type="PROSITE" id="PS50165"/>
    </source>
</evidence>
<feature type="coiled-coil region" evidence="8">
    <location>
        <begin position="363"/>
        <end position="390"/>
    </location>
</feature>
<dbReference type="Pfam" id="PF22920">
    <property type="entry name" value="UvrC_RNaseH"/>
    <property type="match status" value="1"/>
</dbReference>
<dbReference type="EMBL" id="BSOR01000017">
    <property type="protein sequence ID" value="GLR63786.1"/>
    <property type="molecule type" value="Genomic_DNA"/>
</dbReference>
<dbReference type="NCBIfam" id="TIGR00194">
    <property type="entry name" value="uvrC"/>
    <property type="match status" value="1"/>
</dbReference>
<dbReference type="InterPro" id="IPR038476">
    <property type="entry name" value="UvrC_RNase_H_dom_sf"/>
</dbReference>
<dbReference type="HAMAP" id="MF_00203">
    <property type="entry name" value="UvrC"/>
    <property type="match status" value="1"/>
</dbReference>
<evidence type="ECO:0000259" key="10">
    <source>
        <dbReference type="PROSITE" id="PS50151"/>
    </source>
</evidence>
<reference evidence="14" key="1">
    <citation type="journal article" date="2019" name="Int. J. Syst. Evol. Microbiol.">
        <title>The Global Catalogue of Microorganisms (GCM) 10K type strain sequencing project: providing services to taxonomists for standard genome sequencing and annotation.</title>
        <authorList>
            <consortium name="The Broad Institute Genomics Platform"/>
            <consortium name="The Broad Institute Genome Sequencing Center for Infectious Disease"/>
            <person name="Wu L."/>
            <person name="Ma J."/>
        </authorList>
    </citation>
    <scope>NUCLEOTIDE SEQUENCE [LARGE SCALE GENOMIC DNA]</scope>
    <source>
        <strain evidence="14">NBRC 100033</strain>
    </source>
</reference>
<dbReference type="Pfam" id="PF08459">
    <property type="entry name" value="UvrC_RNaseH_dom"/>
    <property type="match status" value="1"/>
</dbReference>
<dbReference type="PROSITE" id="PS50151">
    <property type="entry name" value="UVR"/>
    <property type="match status" value="1"/>
</dbReference>
<evidence type="ECO:0000256" key="3">
    <source>
        <dbReference type="ARBA" id="ARBA00022769"/>
    </source>
</evidence>
<dbReference type="InterPro" id="IPR001162">
    <property type="entry name" value="UvrC_RNase_H_dom"/>
</dbReference>
<dbReference type="SUPFAM" id="SSF47781">
    <property type="entry name" value="RuvA domain 2-like"/>
    <property type="match status" value="1"/>
</dbReference>
<dbReference type="InterPro" id="IPR010994">
    <property type="entry name" value="RuvA_2-like"/>
</dbReference>
<dbReference type="SUPFAM" id="SSF46600">
    <property type="entry name" value="C-terminal UvrC-binding domain of UvrB"/>
    <property type="match status" value="1"/>
</dbReference>
<evidence type="ECO:0000256" key="7">
    <source>
        <dbReference type="HAMAP-Rule" id="MF_00203"/>
    </source>
</evidence>
<dbReference type="PROSITE" id="PS50165">
    <property type="entry name" value="UVRC"/>
    <property type="match status" value="1"/>
</dbReference>
<dbReference type="InterPro" id="IPR004791">
    <property type="entry name" value="UvrC"/>
</dbReference>
<evidence type="ECO:0000256" key="4">
    <source>
        <dbReference type="ARBA" id="ARBA00022881"/>
    </source>
</evidence>
<evidence type="ECO:0000256" key="8">
    <source>
        <dbReference type="SAM" id="Coils"/>
    </source>
</evidence>